<evidence type="ECO:0000256" key="6">
    <source>
        <dbReference type="SAM" id="MobiDB-lite"/>
    </source>
</evidence>
<comment type="subcellular location">
    <subcellularLocation>
        <location evidence="1">Nucleus</location>
    </subcellularLocation>
</comment>
<evidence type="ECO:0000256" key="1">
    <source>
        <dbReference type="ARBA" id="ARBA00004123"/>
    </source>
</evidence>
<accession>A0AAV9EFK1</accession>
<proteinExistence type="predicted"/>
<feature type="domain" description="TF-B3" evidence="7">
    <location>
        <begin position="51"/>
        <end position="144"/>
    </location>
</feature>
<evidence type="ECO:0000256" key="4">
    <source>
        <dbReference type="ARBA" id="ARBA00023163"/>
    </source>
</evidence>
<feature type="region of interest" description="Disordered" evidence="6">
    <location>
        <begin position="150"/>
        <end position="183"/>
    </location>
</feature>
<keyword evidence="2" id="KW-0805">Transcription regulation</keyword>
<keyword evidence="4" id="KW-0804">Transcription</keyword>
<evidence type="ECO:0000313" key="9">
    <source>
        <dbReference type="Proteomes" id="UP001180020"/>
    </source>
</evidence>
<dbReference type="Gene3D" id="2.40.330.10">
    <property type="entry name" value="DNA-binding pseudobarrel domain"/>
    <property type="match status" value="1"/>
</dbReference>
<sequence>MTGRERKTCKECKERCLIYHQWGEEEEEKPMSFFKILIGSSFSKFLTIMILGESASRGKLTFKNYGYIPPEASHSMEFMVDKNTFLEHSSGKYWNVKVSMVDGFLAFHEGWSAFVSDNSLEVGEMIVFRYLGGSHFTVEIFDKTACEKPFTSKKKDDNKRKQKMTEPSSVDGSPHVPVGPLDDEKIVCKNSNENINSKRARLTKGSSHKSVEQAKSRVTTDGISKEENIEEIPTEEKSRCFEVIWKNLEVAYAMIKM</sequence>
<comment type="caution">
    <text evidence="8">The sequence shown here is derived from an EMBL/GenBank/DDBJ whole genome shotgun (WGS) entry which is preliminary data.</text>
</comment>
<dbReference type="SMART" id="SM01019">
    <property type="entry name" value="B3"/>
    <property type="match status" value="1"/>
</dbReference>
<dbReference type="GO" id="GO:0005634">
    <property type="term" value="C:nucleus"/>
    <property type="evidence" value="ECO:0007669"/>
    <property type="project" value="UniProtKB-SubCell"/>
</dbReference>
<keyword evidence="9" id="KW-1185">Reference proteome</keyword>
<dbReference type="Pfam" id="PF02362">
    <property type="entry name" value="B3"/>
    <property type="match status" value="1"/>
</dbReference>
<reference evidence="8" key="1">
    <citation type="journal article" date="2023" name="Nat. Commun.">
        <title>Diploid and tetraploid genomes of Acorus and the evolution of monocots.</title>
        <authorList>
            <person name="Ma L."/>
            <person name="Liu K.W."/>
            <person name="Li Z."/>
            <person name="Hsiao Y.Y."/>
            <person name="Qi Y."/>
            <person name="Fu T."/>
            <person name="Tang G.D."/>
            <person name="Zhang D."/>
            <person name="Sun W.H."/>
            <person name="Liu D.K."/>
            <person name="Li Y."/>
            <person name="Chen G.Z."/>
            <person name="Liu X.D."/>
            <person name="Liao X.Y."/>
            <person name="Jiang Y.T."/>
            <person name="Yu X."/>
            <person name="Hao Y."/>
            <person name="Huang J."/>
            <person name="Zhao X.W."/>
            <person name="Ke S."/>
            <person name="Chen Y.Y."/>
            <person name="Wu W.L."/>
            <person name="Hsu J.L."/>
            <person name="Lin Y.F."/>
            <person name="Huang M.D."/>
            <person name="Li C.Y."/>
            <person name="Huang L."/>
            <person name="Wang Z.W."/>
            <person name="Zhao X."/>
            <person name="Zhong W.Y."/>
            <person name="Peng D.H."/>
            <person name="Ahmad S."/>
            <person name="Lan S."/>
            <person name="Zhang J.S."/>
            <person name="Tsai W.C."/>
            <person name="Van de Peer Y."/>
            <person name="Liu Z.J."/>
        </authorList>
    </citation>
    <scope>NUCLEOTIDE SEQUENCE</scope>
    <source>
        <strain evidence="8">CP</strain>
    </source>
</reference>
<dbReference type="InterPro" id="IPR015300">
    <property type="entry name" value="DNA-bd_pseudobarrel_sf"/>
</dbReference>
<dbReference type="PANTHER" id="PTHR31920:SF145">
    <property type="entry name" value="B3 DOMAIN-CONTAINING PROTEIN REM20-LIKE ISOFORM X1"/>
    <property type="match status" value="1"/>
</dbReference>
<name>A0AAV9EFK1_ACOCL</name>
<gene>
    <name evidence="8" type="ORF">QJS10_CPA08g00499</name>
</gene>
<evidence type="ECO:0000256" key="3">
    <source>
        <dbReference type="ARBA" id="ARBA00023125"/>
    </source>
</evidence>
<evidence type="ECO:0000259" key="7">
    <source>
        <dbReference type="PROSITE" id="PS50863"/>
    </source>
</evidence>
<reference evidence="8" key="2">
    <citation type="submission" date="2023-06" db="EMBL/GenBank/DDBJ databases">
        <authorList>
            <person name="Ma L."/>
            <person name="Liu K.-W."/>
            <person name="Li Z."/>
            <person name="Hsiao Y.-Y."/>
            <person name="Qi Y."/>
            <person name="Fu T."/>
            <person name="Tang G."/>
            <person name="Zhang D."/>
            <person name="Sun W.-H."/>
            <person name="Liu D.-K."/>
            <person name="Li Y."/>
            <person name="Chen G.-Z."/>
            <person name="Liu X.-D."/>
            <person name="Liao X.-Y."/>
            <person name="Jiang Y.-T."/>
            <person name="Yu X."/>
            <person name="Hao Y."/>
            <person name="Huang J."/>
            <person name="Zhao X.-W."/>
            <person name="Ke S."/>
            <person name="Chen Y.-Y."/>
            <person name="Wu W.-L."/>
            <person name="Hsu J.-L."/>
            <person name="Lin Y.-F."/>
            <person name="Huang M.-D."/>
            <person name="Li C.-Y."/>
            <person name="Huang L."/>
            <person name="Wang Z.-W."/>
            <person name="Zhao X."/>
            <person name="Zhong W.-Y."/>
            <person name="Peng D.-H."/>
            <person name="Ahmad S."/>
            <person name="Lan S."/>
            <person name="Zhang J.-S."/>
            <person name="Tsai W.-C."/>
            <person name="Van De Peer Y."/>
            <person name="Liu Z.-J."/>
        </authorList>
    </citation>
    <scope>NUCLEOTIDE SEQUENCE</scope>
    <source>
        <strain evidence="8">CP</strain>
        <tissue evidence="8">Leaves</tissue>
    </source>
</reference>
<evidence type="ECO:0000256" key="2">
    <source>
        <dbReference type="ARBA" id="ARBA00023015"/>
    </source>
</evidence>
<dbReference type="Proteomes" id="UP001180020">
    <property type="component" value="Unassembled WGS sequence"/>
</dbReference>
<dbReference type="AlphaFoldDB" id="A0AAV9EFK1"/>
<evidence type="ECO:0000313" key="8">
    <source>
        <dbReference type="EMBL" id="KAK1310762.1"/>
    </source>
</evidence>
<dbReference type="InterPro" id="IPR050655">
    <property type="entry name" value="Plant_B3_domain"/>
</dbReference>
<keyword evidence="3" id="KW-0238">DNA-binding</keyword>
<dbReference type="InterPro" id="IPR003340">
    <property type="entry name" value="B3_DNA-bd"/>
</dbReference>
<dbReference type="CDD" id="cd10017">
    <property type="entry name" value="B3_DNA"/>
    <property type="match status" value="1"/>
</dbReference>
<organism evidence="8 9">
    <name type="scientific">Acorus calamus</name>
    <name type="common">Sweet flag</name>
    <dbReference type="NCBI Taxonomy" id="4465"/>
    <lineage>
        <taxon>Eukaryota</taxon>
        <taxon>Viridiplantae</taxon>
        <taxon>Streptophyta</taxon>
        <taxon>Embryophyta</taxon>
        <taxon>Tracheophyta</taxon>
        <taxon>Spermatophyta</taxon>
        <taxon>Magnoliopsida</taxon>
        <taxon>Liliopsida</taxon>
        <taxon>Acoraceae</taxon>
        <taxon>Acorus</taxon>
    </lineage>
</organism>
<dbReference type="GO" id="GO:0003677">
    <property type="term" value="F:DNA binding"/>
    <property type="evidence" value="ECO:0007669"/>
    <property type="project" value="UniProtKB-KW"/>
</dbReference>
<protein>
    <recommendedName>
        <fullName evidence="7">TF-B3 domain-containing protein</fullName>
    </recommendedName>
</protein>
<dbReference type="PROSITE" id="PS50863">
    <property type="entry name" value="B3"/>
    <property type="match status" value="1"/>
</dbReference>
<evidence type="ECO:0000256" key="5">
    <source>
        <dbReference type="ARBA" id="ARBA00023242"/>
    </source>
</evidence>
<dbReference type="EMBL" id="JAUJYO010000008">
    <property type="protein sequence ID" value="KAK1310762.1"/>
    <property type="molecule type" value="Genomic_DNA"/>
</dbReference>
<keyword evidence="5" id="KW-0539">Nucleus</keyword>
<dbReference type="SUPFAM" id="SSF101936">
    <property type="entry name" value="DNA-binding pseudobarrel domain"/>
    <property type="match status" value="1"/>
</dbReference>
<dbReference type="PANTHER" id="PTHR31920">
    <property type="entry name" value="B3 DOMAIN-CONTAINING"/>
    <property type="match status" value="1"/>
</dbReference>